<protein>
    <submittedName>
        <fullName evidence="2">Uncharacterized protein</fullName>
    </submittedName>
</protein>
<keyword evidence="3" id="KW-1185">Reference proteome</keyword>
<dbReference type="AlphaFoldDB" id="A0A7N4NZJ3"/>
<dbReference type="Ensembl" id="ENSSHAT00000048354.1">
    <property type="protein sequence ID" value="ENSSHAP00000030889.1"/>
    <property type="gene ID" value="ENSSHAG00000027722.1"/>
</dbReference>
<feature type="region of interest" description="Disordered" evidence="1">
    <location>
        <begin position="1"/>
        <end position="32"/>
    </location>
</feature>
<dbReference type="InParanoid" id="A0A7N4NZJ3"/>
<sequence length="95" mass="10279">MAQRNEDLVPPAASEEQPRARPLPEGDLSENQKWFPVQIPSHRSGSSLLASGGAGTIESIQLENFMCYAMLGPMKFGSCVSFVVGQRGRSQNISV</sequence>
<reference evidence="2" key="2">
    <citation type="submission" date="2025-08" db="UniProtKB">
        <authorList>
            <consortium name="Ensembl"/>
        </authorList>
    </citation>
    <scope>IDENTIFICATION</scope>
</reference>
<proteinExistence type="predicted"/>
<organism evidence="2 3">
    <name type="scientific">Sarcophilus harrisii</name>
    <name type="common">Tasmanian devil</name>
    <name type="synonym">Sarcophilus laniarius</name>
    <dbReference type="NCBI Taxonomy" id="9305"/>
    <lineage>
        <taxon>Eukaryota</taxon>
        <taxon>Metazoa</taxon>
        <taxon>Chordata</taxon>
        <taxon>Craniata</taxon>
        <taxon>Vertebrata</taxon>
        <taxon>Euteleostomi</taxon>
        <taxon>Mammalia</taxon>
        <taxon>Metatheria</taxon>
        <taxon>Dasyuromorphia</taxon>
        <taxon>Dasyuridae</taxon>
        <taxon>Sarcophilus</taxon>
    </lineage>
</organism>
<evidence type="ECO:0000256" key="1">
    <source>
        <dbReference type="SAM" id="MobiDB-lite"/>
    </source>
</evidence>
<reference evidence="2" key="3">
    <citation type="submission" date="2025-09" db="UniProtKB">
        <authorList>
            <consortium name="Ensembl"/>
        </authorList>
    </citation>
    <scope>IDENTIFICATION</scope>
</reference>
<evidence type="ECO:0000313" key="3">
    <source>
        <dbReference type="Proteomes" id="UP000007648"/>
    </source>
</evidence>
<dbReference type="Proteomes" id="UP000007648">
    <property type="component" value="Unassembled WGS sequence"/>
</dbReference>
<dbReference type="GeneTree" id="ENSGT00980000199620"/>
<accession>A0A7N4NZJ3</accession>
<name>A0A7N4NZJ3_SARHA</name>
<reference evidence="2 3" key="1">
    <citation type="journal article" date="2011" name="Proc. Natl. Acad. Sci. U.S.A.">
        <title>Genetic diversity and population structure of the endangered marsupial Sarcophilus harrisii (Tasmanian devil).</title>
        <authorList>
            <person name="Miller W."/>
            <person name="Hayes V.M."/>
            <person name="Ratan A."/>
            <person name="Petersen D.C."/>
            <person name="Wittekindt N.E."/>
            <person name="Miller J."/>
            <person name="Walenz B."/>
            <person name="Knight J."/>
            <person name="Qi J."/>
            <person name="Zhao F."/>
            <person name="Wang Q."/>
            <person name="Bedoya-Reina O.C."/>
            <person name="Katiyar N."/>
            <person name="Tomsho L.P."/>
            <person name="Kasson L.M."/>
            <person name="Hardie R.A."/>
            <person name="Woodbridge P."/>
            <person name="Tindall E.A."/>
            <person name="Bertelsen M.F."/>
            <person name="Dixon D."/>
            <person name="Pyecroft S."/>
            <person name="Helgen K.M."/>
            <person name="Lesk A.M."/>
            <person name="Pringle T.H."/>
            <person name="Patterson N."/>
            <person name="Zhang Y."/>
            <person name="Kreiss A."/>
            <person name="Woods G.M."/>
            <person name="Jones M.E."/>
            <person name="Schuster S.C."/>
        </authorList>
    </citation>
    <scope>NUCLEOTIDE SEQUENCE [LARGE SCALE GENOMIC DNA]</scope>
</reference>
<evidence type="ECO:0000313" key="2">
    <source>
        <dbReference type="Ensembl" id="ENSSHAP00000030889.1"/>
    </source>
</evidence>